<feature type="domain" description="Protein TsetseEP" evidence="3">
    <location>
        <begin position="52"/>
        <end position="168"/>
    </location>
</feature>
<feature type="compositionally biased region" description="Low complexity" evidence="1">
    <location>
        <begin position="226"/>
        <end position="242"/>
    </location>
</feature>
<evidence type="ECO:0000259" key="3">
    <source>
        <dbReference type="Pfam" id="PF05267"/>
    </source>
</evidence>
<evidence type="ECO:0000256" key="2">
    <source>
        <dbReference type="SAM" id="SignalP"/>
    </source>
</evidence>
<feature type="signal peptide" evidence="2">
    <location>
        <begin position="1"/>
        <end position="19"/>
    </location>
</feature>
<dbReference type="InterPro" id="IPR007931">
    <property type="entry name" value="TsetseEP"/>
</dbReference>
<proteinExistence type="predicted"/>
<feature type="region of interest" description="Disordered" evidence="1">
    <location>
        <begin position="206"/>
        <end position="260"/>
    </location>
</feature>
<gene>
    <name evidence="5" type="primary">LOC117569080</name>
</gene>
<evidence type="ECO:0000313" key="4">
    <source>
        <dbReference type="Proteomes" id="UP000515160"/>
    </source>
</evidence>
<dbReference type="AlphaFoldDB" id="A0A6P8YES7"/>
<keyword evidence="4" id="KW-1185">Reference proteome</keyword>
<organism evidence="4 5">
    <name type="scientific">Drosophila albomicans</name>
    <name type="common">Fruit fly</name>
    <dbReference type="NCBI Taxonomy" id="7291"/>
    <lineage>
        <taxon>Eukaryota</taxon>
        <taxon>Metazoa</taxon>
        <taxon>Ecdysozoa</taxon>
        <taxon>Arthropoda</taxon>
        <taxon>Hexapoda</taxon>
        <taxon>Insecta</taxon>
        <taxon>Pterygota</taxon>
        <taxon>Neoptera</taxon>
        <taxon>Endopterygota</taxon>
        <taxon>Diptera</taxon>
        <taxon>Brachycera</taxon>
        <taxon>Muscomorpha</taxon>
        <taxon>Ephydroidea</taxon>
        <taxon>Drosophilidae</taxon>
        <taxon>Drosophila</taxon>
    </lineage>
</organism>
<keyword evidence="2" id="KW-0732">Signal</keyword>
<dbReference type="GeneID" id="117569080"/>
<feature type="chain" id="PRO_5028294608" evidence="2">
    <location>
        <begin position="20"/>
        <end position="260"/>
    </location>
</feature>
<accession>A0A6P8YES7</accession>
<name>A0A6P8YES7_DROAB</name>
<protein>
    <submittedName>
        <fullName evidence="5">Mediator of RNA polymerase II transcription subunit 29</fullName>
    </submittedName>
</protein>
<dbReference type="RefSeq" id="XP_034105987.1">
    <property type="nucleotide sequence ID" value="XM_034250096.2"/>
</dbReference>
<dbReference type="OrthoDB" id="8069575at2759"/>
<dbReference type="Pfam" id="PF05267">
    <property type="entry name" value="DUF725"/>
    <property type="match status" value="1"/>
</dbReference>
<evidence type="ECO:0000313" key="5">
    <source>
        <dbReference type="RefSeq" id="XP_034105987.1"/>
    </source>
</evidence>
<reference evidence="5" key="1">
    <citation type="submission" date="2025-08" db="UniProtKB">
        <authorList>
            <consortium name="RefSeq"/>
        </authorList>
    </citation>
    <scope>IDENTIFICATION</scope>
    <source>
        <strain evidence="5">15112-1751.03</strain>
        <tissue evidence="5">Whole Adult</tissue>
    </source>
</reference>
<feature type="compositionally biased region" description="Polar residues" evidence="1">
    <location>
        <begin position="207"/>
        <end position="218"/>
    </location>
</feature>
<feature type="compositionally biased region" description="Polar residues" evidence="1">
    <location>
        <begin position="250"/>
        <end position="260"/>
    </location>
</feature>
<dbReference type="Proteomes" id="UP000515160">
    <property type="component" value="Chromosome 3"/>
</dbReference>
<evidence type="ECO:0000256" key="1">
    <source>
        <dbReference type="SAM" id="MobiDB-lite"/>
    </source>
</evidence>
<sequence>MQLVTRVLLLAVTVLGASAWPRMADEQSLFRMVMAQVSSSMIDERALSPAETACLNAYNNATNQIGNNLSNSTNKCEDAANKTAIANNQSSNSTVNSIRTQLLTLQQNVQRCLNESDANLLTNCTTSYFSANLQLLDTTNSKSYQVQAESAANSTNANLKREACIFAAADEVKIQYNVAVNDYNSCVKKIAYQRDQTLQQDKPLLPSEQQPVLPSEQQPIRPVPAQTQSQSQVQSQPQSQSQFEVEDLQPVQQSEKQPIN</sequence>